<evidence type="ECO:0000256" key="1">
    <source>
        <dbReference type="SAM" id="Phobius"/>
    </source>
</evidence>
<name>A0A1E8FKB3_9ALTE</name>
<protein>
    <recommendedName>
        <fullName evidence="4">ABC transporter permease</fullName>
    </recommendedName>
</protein>
<reference evidence="2 3" key="1">
    <citation type="submission" date="2016-09" db="EMBL/GenBank/DDBJ databases">
        <title>Alteromonas lipolytica, a new species isolated from sea water.</title>
        <authorList>
            <person name="Wu Y.-H."/>
            <person name="Cheng H."/>
            <person name="Xu X.-W."/>
        </authorList>
    </citation>
    <scope>NUCLEOTIDE SEQUENCE [LARGE SCALE GENOMIC DNA]</scope>
    <source>
        <strain evidence="2 3">JW12</strain>
    </source>
</reference>
<dbReference type="Proteomes" id="UP000176037">
    <property type="component" value="Unassembled WGS sequence"/>
</dbReference>
<evidence type="ECO:0000313" key="2">
    <source>
        <dbReference type="EMBL" id="OFI36389.1"/>
    </source>
</evidence>
<evidence type="ECO:0008006" key="4">
    <source>
        <dbReference type="Google" id="ProtNLM"/>
    </source>
</evidence>
<feature type="transmembrane region" description="Helical" evidence="1">
    <location>
        <begin position="102"/>
        <end position="126"/>
    </location>
</feature>
<dbReference type="EMBL" id="MJIC01000001">
    <property type="protein sequence ID" value="OFI36389.1"/>
    <property type="molecule type" value="Genomic_DNA"/>
</dbReference>
<feature type="transmembrane region" description="Helical" evidence="1">
    <location>
        <begin position="146"/>
        <end position="166"/>
    </location>
</feature>
<evidence type="ECO:0000313" key="3">
    <source>
        <dbReference type="Proteomes" id="UP000176037"/>
    </source>
</evidence>
<gene>
    <name evidence="2" type="ORF">BFC17_00470</name>
</gene>
<dbReference type="STRING" id="1856405.BFC17_00470"/>
<dbReference type="Pfam" id="PF12730">
    <property type="entry name" value="ABC2_membrane_4"/>
    <property type="match status" value="1"/>
</dbReference>
<feature type="transmembrane region" description="Helical" evidence="1">
    <location>
        <begin position="178"/>
        <end position="203"/>
    </location>
</feature>
<keyword evidence="1" id="KW-0812">Transmembrane</keyword>
<comment type="caution">
    <text evidence="2">The sequence shown here is derived from an EMBL/GenBank/DDBJ whole genome shotgun (WGS) entry which is preliminary data.</text>
</comment>
<keyword evidence="3" id="KW-1185">Reference proteome</keyword>
<dbReference type="AlphaFoldDB" id="A0A1E8FKB3"/>
<dbReference type="CDD" id="cd21809">
    <property type="entry name" value="ABC-2_lan_permease-like"/>
    <property type="match status" value="1"/>
</dbReference>
<feature type="transmembrane region" description="Helical" evidence="1">
    <location>
        <begin position="61"/>
        <end position="81"/>
    </location>
</feature>
<keyword evidence="1" id="KW-0472">Membrane</keyword>
<feature type="transmembrane region" description="Helical" evidence="1">
    <location>
        <begin position="223"/>
        <end position="244"/>
    </location>
</feature>
<sequence length="249" mass="27447">MPQQLITLFYVETLKLKRTSVVLMVFVLPLLVILFLLGLALKSQDVSLFTAENWQKWWMGVAALWSYFMLPLFIALISSAINGNEHKNEGWRLMLSLPVSLTGLYSAKCVLSALLTLLASLMLWFYGLLGAGALTLFGAPFDPTAGAILLFSVPSLWLASLPVLVIQHAISWRFGNIIIPLSVAVVATMGIVQIGSSEFWVYYPWSYMMMATLAGNDELRQQALVIAPALATALFWLSAQFAAINKRAG</sequence>
<feature type="transmembrane region" description="Helical" evidence="1">
    <location>
        <begin position="21"/>
        <end position="41"/>
    </location>
</feature>
<accession>A0A1E8FKB3</accession>
<organism evidence="2 3">
    <name type="scientific">Alteromonas lipolytica</name>
    <dbReference type="NCBI Taxonomy" id="1856405"/>
    <lineage>
        <taxon>Bacteria</taxon>
        <taxon>Pseudomonadati</taxon>
        <taxon>Pseudomonadota</taxon>
        <taxon>Gammaproteobacteria</taxon>
        <taxon>Alteromonadales</taxon>
        <taxon>Alteromonadaceae</taxon>
        <taxon>Alteromonas/Salinimonas group</taxon>
        <taxon>Alteromonas</taxon>
    </lineage>
</organism>
<proteinExistence type="predicted"/>
<keyword evidence="1" id="KW-1133">Transmembrane helix</keyword>